<feature type="signal peptide" evidence="7">
    <location>
        <begin position="1"/>
        <end position="31"/>
    </location>
</feature>
<dbReference type="GO" id="GO:0008270">
    <property type="term" value="F:zinc ion binding"/>
    <property type="evidence" value="ECO:0007669"/>
    <property type="project" value="InterPro"/>
</dbReference>
<comment type="similarity">
    <text evidence="1">Belongs to the alpha-carbonic anhydrase family.</text>
</comment>
<organism evidence="9 10">
    <name type="scientific">Porphyra umbilicalis</name>
    <name type="common">Purple laver</name>
    <name type="synonym">Red alga</name>
    <dbReference type="NCBI Taxonomy" id="2786"/>
    <lineage>
        <taxon>Eukaryota</taxon>
        <taxon>Rhodophyta</taxon>
        <taxon>Bangiophyceae</taxon>
        <taxon>Bangiales</taxon>
        <taxon>Bangiaceae</taxon>
        <taxon>Porphyra</taxon>
    </lineage>
</organism>
<evidence type="ECO:0000256" key="4">
    <source>
        <dbReference type="ARBA" id="ARBA00022833"/>
    </source>
</evidence>
<keyword evidence="3" id="KW-0479">Metal-binding</keyword>
<protein>
    <recommendedName>
        <fullName evidence="2">carbonic anhydrase</fullName>
        <ecNumber evidence="2">4.2.1.1</ecNumber>
    </recommendedName>
</protein>
<accession>A0A1X6P1U6</accession>
<dbReference type="PANTHER" id="PTHR18952">
    <property type="entry name" value="CARBONIC ANHYDRASE"/>
    <property type="match status" value="1"/>
</dbReference>
<evidence type="ECO:0000313" key="10">
    <source>
        <dbReference type="Proteomes" id="UP000218209"/>
    </source>
</evidence>
<dbReference type="SUPFAM" id="SSF51069">
    <property type="entry name" value="Carbonic anhydrase"/>
    <property type="match status" value="1"/>
</dbReference>
<dbReference type="EMBL" id="KV918933">
    <property type="protein sequence ID" value="OSX74710.1"/>
    <property type="molecule type" value="Genomic_DNA"/>
</dbReference>
<evidence type="ECO:0000256" key="2">
    <source>
        <dbReference type="ARBA" id="ARBA00012925"/>
    </source>
</evidence>
<feature type="chain" id="PRO_5012982113" description="carbonic anhydrase" evidence="7">
    <location>
        <begin position="32"/>
        <end position="275"/>
    </location>
</feature>
<name>A0A1X6P1U6_PORUM</name>
<reference evidence="9 10" key="1">
    <citation type="submission" date="2017-03" db="EMBL/GenBank/DDBJ databases">
        <title>WGS assembly of Porphyra umbilicalis.</title>
        <authorList>
            <person name="Brawley S.H."/>
            <person name="Blouin N.A."/>
            <person name="Ficko-Blean E."/>
            <person name="Wheeler G.L."/>
            <person name="Lohr M."/>
            <person name="Goodson H.V."/>
            <person name="Jenkins J.W."/>
            <person name="Blaby-Haas C.E."/>
            <person name="Helliwell K.E."/>
            <person name="Chan C."/>
            <person name="Marriage T."/>
            <person name="Bhattacharya D."/>
            <person name="Klein A.S."/>
            <person name="Badis Y."/>
            <person name="Brodie J."/>
            <person name="Cao Y."/>
            <person name="Collen J."/>
            <person name="Dittami S.M."/>
            <person name="Gachon C.M."/>
            <person name="Green B.R."/>
            <person name="Karpowicz S."/>
            <person name="Kim J.W."/>
            <person name="Kudahl U."/>
            <person name="Lin S."/>
            <person name="Michel G."/>
            <person name="Mittag M."/>
            <person name="Olson B.J."/>
            <person name="Pangilinan J."/>
            <person name="Peng Y."/>
            <person name="Qiu H."/>
            <person name="Shu S."/>
            <person name="Singer J.T."/>
            <person name="Smith A.G."/>
            <person name="Sprecher B.N."/>
            <person name="Wagner V."/>
            <person name="Wang W."/>
            <person name="Wang Z.-Y."/>
            <person name="Yan J."/>
            <person name="Yarish C."/>
            <person name="Zoeuner-Riek S."/>
            <person name="Zhuang Y."/>
            <person name="Zou Y."/>
            <person name="Lindquist E.A."/>
            <person name="Grimwood J."/>
            <person name="Barry K."/>
            <person name="Rokhsar D.S."/>
            <person name="Schmutz J."/>
            <person name="Stiller J.W."/>
            <person name="Grossman A.R."/>
            <person name="Prochnik S.E."/>
        </authorList>
    </citation>
    <scope>NUCLEOTIDE SEQUENCE [LARGE SCALE GENOMIC DNA]</scope>
    <source>
        <strain evidence="9">4086291</strain>
    </source>
</reference>
<comment type="catalytic activity">
    <reaction evidence="6">
        <text>hydrogencarbonate + H(+) = CO2 + H2O</text>
        <dbReference type="Rhea" id="RHEA:10748"/>
        <dbReference type="ChEBI" id="CHEBI:15377"/>
        <dbReference type="ChEBI" id="CHEBI:15378"/>
        <dbReference type="ChEBI" id="CHEBI:16526"/>
        <dbReference type="ChEBI" id="CHEBI:17544"/>
        <dbReference type="EC" id="4.2.1.1"/>
    </reaction>
</comment>
<dbReference type="Gene3D" id="3.10.200.10">
    <property type="entry name" value="Alpha carbonic anhydrase"/>
    <property type="match status" value="1"/>
</dbReference>
<dbReference type="InterPro" id="IPR041891">
    <property type="entry name" value="Alpha_CA_prokaryot-like"/>
</dbReference>
<dbReference type="SMART" id="SM01057">
    <property type="entry name" value="Carb_anhydrase"/>
    <property type="match status" value="1"/>
</dbReference>
<dbReference type="OrthoDB" id="5068at2759"/>
<dbReference type="AlphaFoldDB" id="A0A1X6P1U6"/>
<evidence type="ECO:0000256" key="5">
    <source>
        <dbReference type="ARBA" id="ARBA00023239"/>
    </source>
</evidence>
<dbReference type="Proteomes" id="UP000218209">
    <property type="component" value="Unassembled WGS sequence"/>
</dbReference>
<evidence type="ECO:0000259" key="8">
    <source>
        <dbReference type="PROSITE" id="PS51144"/>
    </source>
</evidence>
<dbReference type="PROSITE" id="PS51257">
    <property type="entry name" value="PROKAR_LIPOPROTEIN"/>
    <property type="match status" value="1"/>
</dbReference>
<dbReference type="PROSITE" id="PS51144">
    <property type="entry name" value="ALPHA_CA_2"/>
    <property type="match status" value="1"/>
</dbReference>
<dbReference type="InterPro" id="IPR036398">
    <property type="entry name" value="CA_dom_sf"/>
</dbReference>
<dbReference type="InterPro" id="IPR023561">
    <property type="entry name" value="Carbonic_anhydrase_a-class"/>
</dbReference>
<dbReference type="EC" id="4.2.1.1" evidence="2"/>
<gene>
    <name evidence="9" type="ORF">BU14_0271s0005</name>
</gene>
<evidence type="ECO:0000256" key="6">
    <source>
        <dbReference type="ARBA" id="ARBA00048348"/>
    </source>
</evidence>
<dbReference type="GO" id="GO:0004089">
    <property type="term" value="F:carbonate dehydratase activity"/>
    <property type="evidence" value="ECO:0007669"/>
    <property type="project" value="UniProtKB-EC"/>
</dbReference>
<keyword evidence="5" id="KW-0456">Lyase</keyword>
<dbReference type="Pfam" id="PF00194">
    <property type="entry name" value="Carb_anhydrase"/>
    <property type="match status" value="1"/>
</dbReference>
<evidence type="ECO:0000256" key="7">
    <source>
        <dbReference type="SAM" id="SignalP"/>
    </source>
</evidence>
<evidence type="ECO:0000256" key="1">
    <source>
        <dbReference type="ARBA" id="ARBA00010718"/>
    </source>
</evidence>
<dbReference type="CDD" id="cd03124">
    <property type="entry name" value="alpha_CA_prokaryotic_like"/>
    <property type="match status" value="1"/>
</dbReference>
<feature type="domain" description="Alpha-carbonic anhydrase" evidence="8">
    <location>
        <begin position="36"/>
        <end position="272"/>
    </location>
</feature>
<dbReference type="InterPro" id="IPR001148">
    <property type="entry name" value="CA_dom"/>
</dbReference>
<dbReference type="PANTHER" id="PTHR18952:SF265">
    <property type="entry name" value="CARBONIC ANHYDRASE"/>
    <property type="match status" value="1"/>
</dbReference>
<keyword evidence="4" id="KW-0862">Zinc</keyword>
<sequence>MGQVTRTAGRVVVAAALVAAIVGGCGAPAAAADTATPWAYWGARSPAFWASLDPAWGVCDSGVEQSPINLNLPDPVGLLPLSQIAKQQASTLMPVSVLNGFKYECVSNNGSCGTARWAGVEYSLVQGHLHVSGEHTVDQEVFPAELHLVHSSTAGELLVVGVLFRVGEESPALDKLLEAAELGLSASERTVQLSTHDWAELVPSSGGWCQYAGSLTTPPCSEGVTWAVARSPRTASIDQLRRLGVLLLDAESVVLTERPVQPLGSRQVTCYSDEV</sequence>
<evidence type="ECO:0000313" key="9">
    <source>
        <dbReference type="EMBL" id="OSX74710.1"/>
    </source>
</evidence>
<keyword evidence="10" id="KW-1185">Reference proteome</keyword>
<proteinExistence type="inferred from homology"/>
<keyword evidence="7" id="KW-0732">Signal</keyword>
<evidence type="ECO:0000256" key="3">
    <source>
        <dbReference type="ARBA" id="ARBA00022723"/>
    </source>
</evidence>